<dbReference type="EMBL" id="JACHCC010000006">
    <property type="protein sequence ID" value="MBB6500379.1"/>
    <property type="molecule type" value="Genomic_DNA"/>
</dbReference>
<evidence type="ECO:0000313" key="2">
    <source>
        <dbReference type="EMBL" id="MBB6500379.1"/>
    </source>
</evidence>
<reference evidence="2 3" key="1">
    <citation type="submission" date="2020-08" db="EMBL/GenBank/DDBJ databases">
        <title>Genomic Encyclopedia of Type Strains, Phase IV (KMG-V): Genome sequencing to study the core and pangenomes of soil and plant-associated prokaryotes.</title>
        <authorList>
            <person name="Whitman W."/>
        </authorList>
    </citation>
    <scope>NUCLEOTIDE SEQUENCE [LARGE SCALE GENOMIC DNA]</scope>
    <source>
        <strain evidence="2 3">M2T3</strain>
    </source>
</reference>
<dbReference type="Proteomes" id="UP000521017">
    <property type="component" value="Unassembled WGS sequence"/>
</dbReference>
<organism evidence="2 3">
    <name type="scientific">Pedobacter cryoconitis</name>
    <dbReference type="NCBI Taxonomy" id="188932"/>
    <lineage>
        <taxon>Bacteria</taxon>
        <taxon>Pseudomonadati</taxon>
        <taxon>Bacteroidota</taxon>
        <taxon>Sphingobacteriia</taxon>
        <taxon>Sphingobacteriales</taxon>
        <taxon>Sphingobacteriaceae</taxon>
        <taxon>Pedobacter</taxon>
    </lineage>
</organism>
<keyword evidence="1" id="KW-0472">Membrane</keyword>
<proteinExistence type="predicted"/>
<evidence type="ECO:0000256" key="1">
    <source>
        <dbReference type="SAM" id="Phobius"/>
    </source>
</evidence>
<evidence type="ECO:0000313" key="3">
    <source>
        <dbReference type="Proteomes" id="UP000521017"/>
    </source>
</evidence>
<keyword evidence="1" id="KW-1133">Transmembrane helix</keyword>
<dbReference type="AlphaFoldDB" id="A0A7X0J491"/>
<protein>
    <submittedName>
        <fullName evidence="2">Uncharacterized protein</fullName>
    </submittedName>
</protein>
<keyword evidence="1" id="KW-0812">Transmembrane</keyword>
<feature type="transmembrane region" description="Helical" evidence="1">
    <location>
        <begin position="21"/>
        <end position="40"/>
    </location>
</feature>
<sequence length="41" mass="4931">MQPGDFKRKYRFRSHPKGNRWGFTIAIIISILAFLLIVYYL</sequence>
<name>A0A7X0J491_9SPHI</name>
<gene>
    <name evidence="2" type="ORF">HDF25_002527</name>
</gene>
<comment type="caution">
    <text evidence="2">The sequence shown here is derived from an EMBL/GenBank/DDBJ whole genome shotgun (WGS) entry which is preliminary data.</text>
</comment>
<accession>A0A7X0J491</accession>